<accession>A0A1B6BW89</accession>
<dbReference type="CDD" id="cd00882">
    <property type="entry name" value="Ras_like_GTPase"/>
    <property type="match status" value="1"/>
</dbReference>
<dbReference type="Pfam" id="PF03215">
    <property type="entry name" value="Rad17"/>
    <property type="match status" value="1"/>
</dbReference>
<protein>
    <recommendedName>
        <fullName evidence="1">AAA+ ATPase domain-containing protein</fullName>
    </recommendedName>
</protein>
<gene>
    <name evidence="2" type="ORF">g.28220</name>
</gene>
<name>A0A1B6BW89_9HEMI</name>
<dbReference type="AlphaFoldDB" id="A0A1B6BW89"/>
<dbReference type="SUPFAM" id="SSF52540">
    <property type="entry name" value="P-loop containing nucleoside triphosphate hydrolases"/>
    <property type="match status" value="1"/>
</dbReference>
<evidence type="ECO:0000259" key="1">
    <source>
        <dbReference type="SMART" id="SM00382"/>
    </source>
</evidence>
<reference evidence="2" key="1">
    <citation type="submission" date="2015-12" db="EMBL/GenBank/DDBJ databases">
        <title>De novo transcriptome assembly of four potential Pierce s Disease insect vectors from Arizona vineyards.</title>
        <authorList>
            <person name="Tassone E.E."/>
        </authorList>
    </citation>
    <scope>NUCLEOTIDE SEQUENCE</scope>
</reference>
<dbReference type="SMART" id="SM00382">
    <property type="entry name" value="AAA"/>
    <property type="match status" value="1"/>
</dbReference>
<sequence length="501" mass="58162">FTIKKVYENLRKKKKRLENSFDVWTEVYKPEVVSDIIGNSENIEKLKNWLQSQKCSRKTEDNLSSGDEFIDSDSEMEKKHNLNNVAIITGPYGCGKTSTIYALAKELGFEVLEINSSCNRTGKWLLSEFSESTQSHNLDLSQSMMDLFSSGFRKTQKQKKTIIKQNESSNAKTSLLLVEDADILFMDHDEGYISAIITLLSTSKRPVILTVNNQKCDLISKFELSKQLLLKFNRPRTLKLELWLRLVALVEGVELPAEYATRLVNSSKADVRHCLLQLQFLVQSKLIKWKIEWSLSSLWWNWPAKYNLKFSVPTLDSIAVGEDAEVYDKTHLMRSINYIAKLTEHLAFIDILCPIRFENQFENPCPKTWEMYWIESTNLSDRDHFIDGKTTKSTDLCNWLEQNLINEQEKNIRRFCTSHEKRWCSLVKKANDMFLPAVSTSYQCCHDNVSSDYFPSLRTMGRAEKSRLANYTRRANRQFCYLKGLGINANEFLKKFMCDSF</sequence>
<dbReference type="Gene3D" id="3.40.50.300">
    <property type="entry name" value="P-loop containing nucleotide triphosphate hydrolases"/>
    <property type="match status" value="1"/>
</dbReference>
<evidence type="ECO:0000313" key="2">
    <source>
        <dbReference type="EMBL" id="JAS05567.1"/>
    </source>
</evidence>
<dbReference type="GO" id="GO:0005634">
    <property type="term" value="C:nucleus"/>
    <property type="evidence" value="ECO:0007669"/>
    <property type="project" value="TreeGrafter"/>
</dbReference>
<dbReference type="EMBL" id="GEDC01031731">
    <property type="protein sequence ID" value="JAS05567.1"/>
    <property type="molecule type" value="Transcribed_RNA"/>
</dbReference>
<dbReference type="GO" id="GO:0061860">
    <property type="term" value="F:DNA clamp unloader activity"/>
    <property type="evidence" value="ECO:0007669"/>
    <property type="project" value="TreeGrafter"/>
</dbReference>
<organism evidence="2">
    <name type="scientific">Clastoptera arizonana</name>
    <name type="common">Arizona spittle bug</name>
    <dbReference type="NCBI Taxonomy" id="38151"/>
    <lineage>
        <taxon>Eukaryota</taxon>
        <taxon>Metazoa</taxon>
        <taxon>Ecdysozoa</taxon>
        <taxon>Arthropoda</taxon>
        <taxon>Hexapoda</taxon>
        <taxon>Insecta</taxon>
        <taxon>Pterygota</taxon>
        <taxon>Neoptera</taxon>
        <taxon>Paraneoptera</taxon>
        <taxon>Hemiptera</taxon>
        <taxon>Auchenorrhyncha</taxon>
        <taxon>Cercopoidea</taxon>
        <taxon>Clastopteridae</taxon>
        <taxon>Clastoptera</taxon>
    </lineage>
</organism>
<dbReference type="PANTHER" id="PTHR23389:SF21">
    <property type="entry name" value="ATPASE FAMILY AAA DOMAIN-CONTAINING PROTEIN 5"/>
    <property type="match status" value="1"/>
</dbReference>
<proteinExistence type="predicted"/>
<feature type="domain" description="AAA+ ATPase" evidence="1">
    <location>
        <begin position="82"/>
        <end position="234"/>
    </location>
</feature>
<dbReference type="GO" id="GO:0003677">
    <property type="term" value="F:DNA binding"/>
    <property type="evidence" value="ECO:0007669"/>
    <property type="project" value="TreeGrafter"/>
</dbReference>
<dbReference type="InterPro" id="IPR027417">
    <property type="entry name" value="P-loop_NTPase"/>
</dbReference>
<feature type="non-terminal residue" evidence="2">
    <location>
        <position position="1"/>
    </location>
</feature>
<dbReference type="PANTHER" id="PTHR23389">
    <property type="entry name" value="CHROMOSOME TRANSMISSION FIDELITY FACTOR 18"/>
    <property type="match status" value="1"/>
</dbReference>
<dbReference type="InterPro" id="IPR003593">
    <property type="entry name" value="AAA+_ATPase"/>
</dbReference>